<dbReference type="InterPro" id="IPR056792">
    <property type="entry name" value="PRC_RimM"/>
</dbReference>
<evidence type="ECO:0000256" key="3">
    <source>
        <dbReference type="ARBA" id="ARBA00022552"/>
    </source>
</evidence>
<evidence type="ECO:0000259" key="7">
    <source>
        <dbReference type="Pfam" id="PF24986"/>
    </source>
</evidence>
<dbReference type="Pfam" id="PF24986">
    <property type="entry name" value="PRC_RimM"/>
    <property type="match status" value="1"/>
</dbReference>
<evidence type="ECO:0000313" key="9">
    <source>
        <dbReference type="Proteomes" id="UP000015462"/>
    </source>
</evidence>
<dbReference type="InterPro" id="IPR002676">
    <property type="entry name" value="RimM_N"/>
</dbReference>
<dbReference type="SUPFAM" id="SSF50447">
    <property type="entry name" value="Translation proteins"/>
    <property type="match status" value="1"/>
</dbReference>
<protein>
    <recommendedName>
        <fullName evidence="5">Ribosome maturation factor RimM</fullName>
    </recommendedName>
</protein>
<dbReference type="Gene3D" id="2.30.30.240">
    <property type="entry name" value="PRC-barrel domain"/>
    <property type="match status" value="1"/>
</dbReference>
<dbReference type="InterPro" id="IPR011961">
    <property type="entry name" value="RimM"/>
</dbReference>
<gene>
    <name evidence="5" type="primary">rimM</name>
    <name evidence="8" type="ORF">L196_00620</name>
</gene>
<feature type="domain" description="Ribosome maturation factor RimM PRC barrel" evidence="7">
    <location>
        <begin position="111"/>
        <end position="176"/>
    </location>
</feature>
<keyword evidence="2 5" id="KW-0690">Ribosome biogenesis</keyword>
<keyword evidence="4 5" id="KW-0143">Chaperone</keyword>
<dbReference type="GO" id="GO:0005737">
    <property type="term" value="C:cytoplasm"/>
    <property type="evidence" value="ECO:0007669"/>
    <property type="project" value="UniProtKB-SubCell"/>
</dbReference>
<evidence type="ECO:0000256" key="4">
    <source>
        <dbReference type="ARBA" id="ARBA00023186"/>
    </source>
</evidence>
<comment type="caution">
    <text evidence="8">The sequence shown here is derived from an EMBL/GenBank/DDBJ whole genome shotgun (WGS) entry which is preliminary data.</text>
</comment>
<feature type="domain" description="RimM N-terminal" evidence="6">
    <location>
        <begin position="19"/>
        <end position="99"/>
    </location>
</feature>
<sequence>MTQVTKTEQIQKENSWLKLGNISGVFGVKGWLKVYANTDKKENILSYQPWYIERNKVRKQVKIKAGKPHGKTIIVQLEGVDDRNEAELWVGSDIYIKPDQLPTLGKDEYYWSDLIGLKVVSTKGDDFGMIDHLLETGANDVIVVKGDKERLIPYVTGQVVRSVDLEAQQMVVDWELDF</sequence>
<reference evidence="8 9" key="1">
    <citation type="journal article" date="2013" name="Genome Announc.">
        <title>Genome Sequence of the Pyrene- and Fluoranthene-Degrading Bacterium Cycloclasticus sp. Strain PY97M.</title>
        <authorList>
            <person name="Cui Z."/>
            <person name="Xu G."/>
            <person name="Li Q."/>
            <person name="Gao W."/>
            <person name="Zheng L."/>
        </authorList>
    </citation>
    <scope>NUCLEOTIDE SEQUENCE [LARGE SCALE GENOMIC DNA]</scope>
    <source>
        <strain evidence="8 9">PY97M</strain>
    </source>
</reference>
<dbReference type="Pfam" id="PF01782">
    <property type="entry name" value="RimM"/>
    <property type="match status" value="1"/>
</dbReference>
<dbReference type="GO" id="GO:0006364">
    <property type="term" value="P:rRNA processing"/>
    <property type="evidence" value="ECO:0007669"/>
    <property type="project" value="UniProtKB-UniRule"/>
</dbReference>
<organism evidence="8 9">
    <name type="scientific">Cycloclasticus pugetii</name>
    <dbReference type="NCBI Taxonomy" id="34068"/>
    <lineage>
        <taxon>Bacteria</taxon>
        <taxon>Pseudomonadati</taxon>
        <taxon>Pseudomonadota</taxon>
        <taxon>Gammaproteobacteria</taxon>
        <taxon>Thiotrichales</taxon>
        <taxon>Piscirickettsiaceae</taxon>
        <taxon>Cycloclasticus</taxon>
    </lineage>
</organism>
<evidence type="ECO:0000256" key="5">
    <source>
        <dbReference type="HAMAP-Rule" id="MF_00014"/>
    </source>
</evidence>
<dbReference type="InterPro" id="IPR011033">
    <property type="entry name" value="PRC_barrel-like_sf"/>
</dbReference>
<evidence type="ECO:0000256" key="2">
    <source>
        <dbReference type="ARBA" id="ARBA00022517"/>
    </source>
</evidence>
<dbReference type="InterPro" id="IPR036976">
    <property type="entry name" value="RimM_N_sf"/>
</dbReference>
<dbReference type="NCBIfam" id="TIGR02273">
    <property type="entry name" value="16S_RimM"/>
    <property type="match status" value="1"/>
</dbReference>
<proteinExistence type="inferred from homology"/>
<dbReference type="RefSeq" id="WP_016389536.1">
    <property type="nucleotide sequence ID" value="NZ_KE646805.1"/>
</dbReference>
<dbReference type="GO" id="GO:0042274">
    <property type="term" value="P:ribosomal small subunit biogenesis"/>
    <property type="evidence" value="ECO:0007669"/>
    <property type="project" value="UniProtKB-UniRule"/>
</dbReference>
<comment type="domain">
    <text evidence="5">The PRC barrel domain binds ribosomal protein uS19.</text>
</comment>
<evidence type="ECO:0000259" key="6">
    <source>
        <dbReference type="Pfam" id="PF01782"/>
    </source>
</evidence>
<dbReference type="PANTHER" id="PTHR33692">
    <property type="entry name" value="RIBOSOME MATURATION FACTOR RIMM"/>
    <property type="match status" value="1"/>
</dbReference>
<evidence type="ECO:0000256" key="1">
    <source>
        <dbReference type="ARBA" id="ARBA00022490"/>
    </source>
</evidence>
<keyword evidence="9" id="KW-1185">Reference proteome</keyword>
<comment type="similarity">
    <text evidence="5">Belongs to the RimM family.</text>
</comment>
<comment type="subunit">
    <text evidence="5">Binds ribosomal protein uS19.</text>
</comment>
<dbReference type="InterPro" id="IPR009000">
    <property type="entry name" value="Transl_B-barrel_sf"/>
</dbReference>
<name>A0AB33Z535_9GAMM</name>
<keyword evidence="1 5" id="KW-0963">Cytoplasm</keyword>
<dbReference type="EMBL" id="ASHL01000001">
    <property type="protein sequence ID" value="EPD13957.1"/>
    <property type="molecule type" value="Genomic_DNA"/>
</dbReference>
<comment type="subcellular location">
    <subcellularLocation>
        <location evidence="5">Cytoplasm</location>
    </subcellularLocation>
</comment>
<dbReference type="PANTHER" id="PTHR33692:SF1">
    <property type="entry name" value="RIBOSOME MATURATION FACTOR RIMM"/>
    <property type="match status" value="1"/>
</dbReference>
<dbReference type="HAMAP" id="MF_00014">
    <property type="entry name" value="Ribosome_mat_RimM"/>
    <property type="match status" value="1"/>
</dbReference>
<dbReference type="AlphaFoldDB" id="A0AB33Z535"/>
<dbReference type="SUPFAM" id="SSF50346">
    <property type="entry name" value="PRC-barrel domain"/>
    <property type="match status" value="1"/>
</dbReference>
<comment type="function">
    <text evidence="5">An accessory protein needed during the final step in the assembly of 30S ribosomal subunit, possibly for assembly of the head region. Essential for efficient processing of 16S rRNA. May be needed both before and after RbfA during the maturation of 16S rRNA. It has affinity for free ribosomal 30S subunits but not for 70S ribosomes.</text>
</comment>
<dbReference type="GO" id="GO:0043022">
    <property type="term" value="F:ribosome binding"/>
    <property type="evidence" value="ECO:0007669"/>
    <property type="project" value="InterPro"/>
</dbReference>
<dbReference type="GO" id="GO:0005840">
    <property type="term" value="C:ribosome"/>
    <property type="evidence" value="ECO:0007669"/>
    <property type="project" value="InterPro"/>
</dbReference>
<accession>A0AB33Z535</accession>
<dbReference type="Gene3D" id="2.40.30.60">
    <property type="entry name" value="RimM"/>
    <property type="match status" value="1"/>
</dbReference>
<evidence type="ECO:0000313" key="8">
    <source>
        <dbReference type="EMBL" id="EPD13957.1"/>
    </source>
</evidence>
<keyword evidence="3 5" id="KW-0698">rRNA processing</keyword>
<dbReference type="Proteomes" id="UP000015462">
    <property type="component" value="Unassembled WGS sequence"/>
</dbReference>